<dbReference type="Proteomes" id="UP000430021">
    <property type="component" value="Unassembled WGS sequence"/>
</dbReference>
<evidence type="ECO:0000256" key="1">
    <source>
        <dbReference type="ARBA" id="ARBA00005594"/>
    </source>
</evidence>
<dbReference type="Pfam" id="PF08264">
    <property type="entry name" value="Anticodon_1"/>
    <property type="match status" value="1"/>
</dbReference>
<dbReference type="Gene3D" id="2.20.28.290">
    <property type="match status" value="1"/>
</dbReference>
<protein>
    <recommendedName>
        <fullName evidence="9">Leucine--tRNA ligase</fullName>
        <ecNumber evidence="9">6.1.1.4</ecNumber>
    </recommendedName>
    <alternativeName>
        <fullName evidence="9">Leucyl-tRNA synthetase</fullName>
        <shortName evidence="9">LeuRS</shortName>
    </alternativeName>
</protein>
<comment type="caution">
    <text evidence="16">The sequence shown here is derived from an EMBL/GenBank/DDBJ whole genome shotgun (WGS) entry which is preliminary data.</text>
</comment>
<evidence type="ECO:0000313" key="16">
    <source>
        <dbReference type="EMBL" id="MXP37808.1"/>
    </source>
</evidence>
<dbReference type="GO" id="GO:0006429">
    <property type="term" value="P:leucyl-tRNA aminoacylation"/>
    <property type="evidence" value="ECO:0007669"/>
    <property type="project" value="UniProtKB-UniRule"/>
</dbReference>
<dbReference type="Pfam" id="PF13603">
    <property type="entry name" value="tRNA-synt_1_2"/>
    <property type="match status" value="1"/>
</dbReference>
<accession>A0A6I4UH50</accession>
<evidence type="ECO:0000256" key="8">
    <source>
        <dbReference type="ARBA" id="ARBA00047469"/>
    </source>
</evidence>
<evidence type="ECO:0000256" key="5">
    <source>
        <dbReference type="ARBA" id="ARBA00022840"/>
    </source>
</evidence>
<comment type="subcellular location">
    <subcellularLocation>
        <location evidence="9">Cytoplasm</location>
    </subcellularLocation>
</comment>
<evidence type="ECO:0000313" key="17">
    <source>
        <dbReference type="Proteomes" id="UP000430021"/>
    </source>
</evidence>
<keyword evidence="18" id="KW-1185">Reference proteome</keyword>
<dbReference type="InterPro" id="IPR013155">
    <property type="entry name" value="M/V/L/I-tRNA-synth_anticd-bd"/>
</dbReference>
<dbReference type="Proteomes" id="UP000548685">
    <property type="component" value="Unassembled WGS sequence"/>
</dbReference>
<feature type="binding site" evidence="9">
    <location>
        <position position="619"/>
    </location>
    <ligand>
        <name>ATP</name>
        <dbReference type="ChEBI" id="CHEBI:30616"/>
    </ligand>
</feature>
<dbReference type="FunFam" id="1.10.730.10:FF:000002">
    <property type="entry name" value="Leucine--tRNA ligase"/>
    <property type="match status" value="1"/>
</dbReference>
<evidence type="ECO:0000313" key="18">
    <source>
        <dbReference type="Proteomes" id="UP000548685"/>
    </source>
</evidence>
<keyword evidence="3 9" id="KW-0436">Ligase</keyword>
<dbReference type="SUPFAM" id="SSF52374">
    <property type="entry name" value="Nucleotidylyl transferase"/>
    <property type="match status" value="1"/>
</dbReference>
<feature type="domain" description="Aminoacyl-tRNA synthetase class Ia" evidence="11">
    <location>
        <begin position="616"/>
        <end position="655"/>
    </location>
</feature>
<keyword evidence="6 9" id="KW-0648">Protein biosynthesis</keyword>
<feature type="domain" description="Aminoacyl-tRNA synthetase class Ia" evidence="11">
    <location>
        <begin position="417"/>
        <end position="573"/>
    </location>
</feature>
<dbReference type="InterPro" id="IPR015413">
    <property type="entry name" value="Methionyl/Leucyl_tRNA_Synth"/>
</dbReference>
<dbReference type="RefSeq" id="WP_160759915.1">
    <property type="nucleotide sequence ID" value="NZ_BAAADZ010000002.1"/>
</dbReference>
<dbReference type="EMBL" id="JACICE010000001">
    <property type="protein sequence ID" value="MBB3774542.1"/>
    <property type="molecule type" value="Genomic_DNA"/>
</dbReference>
<dbReference type="InterPro" id="IPR009080">
    <property type="entry name" value="tRNAsynth_Ia_anticodon-bd"/>
</dbReference>
<dbReference type="InterPro" id="IPR014729">
    <property type="entry name" value="Rossmann-like_a/b/a_fold"/>
</dbReference>
<dbReference type="InterPro" id="IPR002300">
    <property type="entry name" value="aa-tRNA-synth_Ia"/>
</dbReference>
<dbReference type="Gene3D" id="1.10.730.10">
    <property type="entry name" value="Isoleucyl-tRNA Synthetase, Domain 1"/>
    <property type="match status" value="1"/>
</dbReference>
<dbReference type="PRINTS" id="PR00985">
    <property type="entry name" value="TRNASYNTHLEU"/>
</dbReference>
<name>A0A6I4UH50_9SPHN</name>
<reference evidence="15 18" key="2">
    <citation type="submission" date="2020-08" db="EMBL/GenBank/DDBJ databases">
        <title>Genomic Encyclopedia of Type Strains, Phase IV (KMG-IV): sequencing the most valuable type-strain genomes for metagenomic binning, comparative biology and taxonomic classification.</title>
        <authorList>
            <person name="Goeker M."/>
        </authorList>
    </citation>
    <scope>NUCLEOTIDE SEQUENCE [LARGE SCALE GENOMIC DNA]</scope>
    <source>
        <strain evidence="15 18">DSM 8510</strain>
    </source>
</reference>
<organism evidence="16 17">
    <name type="scientific">Erythrobacter ramosus</name>
    <dbReference type="NCBI Taxonomy" id="35811"/>
    <lineage>
        <taxon>Bacteria</taxon>
        <taxon>Pseudomonadati</taxon>
        <taxon>Pseudomonadota</taxon>
        <taxon>Alphaproteobacteria</taxon>
        <taxon>Sphingomonadales</taxon>
        <taxon>Erythrobacteraceae</taxon>
        <taxon>Erythrobacter/Porphyrobacter group</taxon>
        <taxon>Erythrobacter</taxon>
    </lineage>
</organism>
<keyword evidence="5 9" id="KW-0067">ATP-binding</keyword>
<dbReference type="EMBL" id="WTYB01000001">
    <property type="protein sequence ID" value="MXP37808.1"/>
    <property type="molecule type" value="Genomic_DNA"/>
</dbReference>
<dbReference type="CDD" id="cd07958">
    <property type="entry name" value="Anticodon_Ia_Leu_BEm"/>
    <property type="match status" value="1"/>
</dbReference>
<dbReference type="GO" id="GO:0002161">
    <property type="term" value="F:aminoacyl-tRNA deacylase activity"/>
    <property type="evidence" value="ECO:0007669"/>
    <property type="project" value="InterPro"/>
</dbReference>
<dbReference type="InterPro" id="IPR002302">
    <property type="entry name" value="Leu-tRNA-ligase"/>
</dbReference>
<dbReference type="GO" id="GO:0005829">
    <property type="term" value="C:cytosol"/>
    <property type="evidence" value="ECO:0007669"/>
    <property type="project" value="TreeGrafter"/>
</dbReference>
<gene>
    <name evidence="9" type="primary">leuS</name>
    <name evidence="15" type="ORF">FHS52_000485</name>
    <name evidence="16" type="ORF">GRI59_04160</name>
</gene>
<dbReference type="EC" id="6.1.1.4" evidence="9"/>
<keyword evidence="7 9" id="KW-0030">Aminoacyl-tRNA synthetase</keyword>
<evidence type="ECO:0000259" key="11">
    <source>
        <dbReference type="Pfam" id="PF00133"/>
    </source>
</evidence>
<feature type="domain" description="Methionyl/Valyl/Leucyl/Isoleucyl-tRNA synthetase anticodon-binding" evidence="12">
    <location>
        <begin position="685"/>
        <end position="802"/>
    </location>
</feature>
<dbReference type="Pfam" id="PF00133">
    <property type="entry name" value="tRNA-synt_1"/>
    <property type="match status" value="2"/>
</dbReference>
<evidence type="ECO:0000256" key="7">
    <source>
        <dbReference type="ARBA" id="ARBA00023146"/>
    </source>
</evidence>
<dbReference type="FunFam" id="3.40.50.620:FF:000003">
    <property type="entry name" value="Leucine--tRNA ligase"/>
    <property type="match status" value="1"/>
</dbReference>
<evidence type="ECO:0000256" key="9">
    <source>
        <dbReference type="HAMAP-Rule" id="MF_00049"/>
    </source>
</evidence>
<feature type="domain" description="Methionyl/Leucyl tRNA synthetase" evidence="13">
    <location>
        <begin position="41"/>
        <end position="172"/>
    </location>
</feature>
<dbReference type="CDD" id="cd00812">
    <property type="entry name" value="LeuRS_core"/>
    <property type="match status" value="1"/>
</dbReference>
<evidence type="ECO:0000256" key="2">
    <source>
        <dbReference type="ARBA" id="ARBA00022490"/>
    </source>
</evidence>
<dbReference type="SUPFAM" id="SSF50677">
    <property type="entry name" value="ValRS/IleRS/LeuRS editing domain"/>
    <property type="match status" value="1"/>
</dbReference>
<evidence type="ECO:0000259" key="12">
    <source>
        <dbReference type="Pfam" id="PF08264"/>
    </source>
</evidence>
<dbReference type="Gene3D" id="3.10.20.590">
    <property type="match status" value="1"/>
</dbReference>
<feature type="short sequence motif" description="'KMSKS' region" evidence="9">
    <location>
        <begin position="616"/>
        <end position="620"/>
    </location>
</feature>
<dbReference type="Gene3D" id="3.40.50.620">
    <property type="entry name" value="HUPs"/>
    <property type="match status" value="2"/>
</dbReference>
<keyword evidence="4 9" id="KW-0547">Nucleotide-binding</keyword>
<sequence length="839" mass="92776">MTDTRFDPAVADERWQRAWTDAGTFTADSNSPKPKSYILEMFPYPSGRIHMGHVRNYTMGDVMARYQKMRGFEVLHPMGWDAFGMPAENAAMEKGVHPGGWTRQNIAQMKAQLQRIGFALDWTREFATCDPEYYGHEQALFADLYEAGLVYRKESTVNWDPVDMTVLANEQVIDGKGWRSGAEVEKRKLNQWFLKITDFADDLLEGLGKLEDWPEKVRLMQENWIGKSQGLEFSFDLSDGGKLAVYSTRPDTIFGASFCAIAADHPIAQGLASDPEVAAFIDQCKKGATTAAALETAEKLGYRTPITAKHPFTGEVLPVFIANFVLMEYGTGAVMGVPGHDQRDFEFATKYELPILRVVAADPARADEPFKGEAEAGDGVVVNSDFLNGMSVEDAKQAVITRAESGGWGEGRTVWRLRDWGVSRQRYWGTPIPFIHCDTCGVVPVPKDQLPVTLPEDVSFDIPGNPLERHPTWKHVDCPKCGAAARRETDTLDTFVDSSWYFLRFASQPADRPFDPEEVAKWMPVQHYIGGIEHAILHLLYARFWTRALAHIGKITVQEPFAALFTQGMVTHETYSRIDEARGVPVFFGPEEVDRTSDGATLLADKAPVDVGRVIKMSKSKKNVVDPDNIIARHGADAVRWFMLSDSPPERDLPWSDAGIEGCARFVQRLWRLYAAYDAGAIGEDKSLDRKTHQTIAAVASDIEALGFNKAVARIYELTGAVEKAAPSASRSAAIRTLVHLAAPMMPHLAEEAWTTIGEGLIADAPWPAVDPALLVDDEVTIAIQHMGKLRDTVTAPKGASKDTLEALALASANLRRSVDGAAIRKIIVVPDRLVNIVT</sequence>
<dbReference type="GO" id="GO:0004823">
    <property type="term" value="F:leucine-tRNA ligase activity"/>
    <property type="evidence" value="ECO:0007669"/>
    <property type="project" value="UniProtKB-UniRule"/>
</dbReference>
<evidence type="ECO:0000256" key="10">
    <source>
        <dbReference type="RuleBase" id="RU363035"/>
    </source>
</evidence>
<evidence type="ECO:0000256" key="3">
    <source>
        <dbReference type="ARBA" id="ARBA00022598"/>
    </source>
</evidence>
<dbReference type="PROSITE" id="PS00178">
    <property type="entry name" value="AA_TRNA_LIGASE_I"/>
    <property type="match status" value="1"/>
</dbReference>
<feature type="short sequence motif" description="'HIGH' region" evidence="9">
    <location>
        <begin position="43"/>
        <end position="53"/>
    </location>
</feature>
<evidence type="ECO:0000259" key="13">
    <source>
        <dbReference type="Pfam" id="PF09334"/>
    </source>
</evidence>
<reference evidence="16 17" key="1">
    <citation type="submission" date="2019-12" db="EMBL/GenBank/DDBJ databases">
        <title>Genomic-based taxomic classification of the family Erythrobacteraceae.</title>
        <authorList>
            <person name="Xu L."/>
        </authorList>
    </citation>
    <scope>NUCLEOTIDE SEQUENCE [LARGE SCALE GENOMIC DNA]</scope>
    <source>
        <strain evidence="16 17">JCM 10282</strain>
    </source>
</reference>
<dbReference type="InterPro" id="IPR025709">
    <property type="entry name" value="Leu_tRNA-synth_edit"/>
</dbReference>
<comment type="similarity">
    <text evidence="1 9 10">Belongs to the class-I aminoacyl-tRNA synthetase family.</text>
</comment>
<dbReference type="Pfam" id="PF09334">
    <property type="entry name" value="tRNA-synt_1g"/>
    <property type="match status" value="1"/>
</dbReference>
<dbReference type="PANTHER" id="PTHR43740:SF2">
    <property type="entry name" value="LEUCINE--TRNA LIGASE, MITOCHONDRIAL"/>
    <property type="match status" value="1"/>
</dbReference>
<dbReference type="GO" id="GO:0005524">
    <property type="term" value="F:ATP binding"/>
    <property type="evidence" value="ECO:0007669"/>
    <property type="project" value="UniProtKB-UniRule"/>
</dbReference>
<dbReference type="NCBIfam" id="TIGR00396">
    <property type="entry name" value="leuS_bact"/>
    <property type="match status" value="1"/>
</dbReference>
<evidence type="ECO:0000256" key="4">
    <source>
        <dbReference type="ARBA" id="ARBA00022741"/>
    </source>
</evidence>
<dbReference type="PANTHER" id="PTHR43740">
    <property type="entry name" value="LEUCYL-TRNA SYNTHETASE"/>
    <property type="match status" value="1"/>
</dbReference>
<dbReference type="InterPro" id="IPR009008">
    <property type="entry name" value="Val/Leu/Ile-tRNA-synth_edit"/>
</dbReference>
<keyword evidence="2 9" id="KW-0963">Cytoplasm</keyword>
<evidence type="ECO:0000313" key="15">
    <source>
        <dbReference type="EMBL" id="MBB3774542.1"/>
    </source>
</evidence>
<dbReference type="SUPFAM" id="SSF47323">
    <property type="entry name" value="Anticodon-binding domain of a subclass of class I aminoacyl-tRNA synthetases"/>
    <property type="match status" value="1"/>
</dbReference>
<dbReference type="OrthoDB" id="9810365at2"/>
<feature type="domain" description="Leucyl-tRNA synthetase editing" evidence="14">
    <location>
        <begin position="222"/>
        <end position="403"/>
    </location>
</feature>
<evidence type="ECO:0000259" key="14">
    <source>
        <dbReference type="Pfam" id="PF13603"/>
    </source>
</evidence>
<comment type="catalytic activity">
    <reaction evidence="8 9">
        <text>tRNA(Leu) + L-leucine + ATP = L-leucyl-tRNA(Leu) + AMP + diphosphate</text>
        <dbReference type="Rhea" id="RHEA:11688"/>
        <dbReference type="Rhea" id="RHEA-COMP:9613"/>
        <dbReference type="Rhea" id="RHEA-COMP:9622"/>
        <dbReference type="ChEBI" id="CHEBI:30616"/>
        <dbReference type="ChEBI" id="CHEBI:33019"/>
        <dbReference type="ChEBI" id="CHEBI:57427"/>
        <dbReference type="ChEBI" id="CHEBI:78442"/>
        <dbReference type="ChEBI" id="CHEBI:78494"/>
        <dbReference type="ChEBI" id="CHEBI:456215"/>
        <dbReference type="EC" id="6.1.1.4"/>
    </reaction>
</comment>
<dbReference type="AlphaFoldDB" id="A0A6I4UH50"/>
<evidence type="ECO:0000256" key="6">
    <source>
        <dbReference type="ARBA" id="ARBA00022917"/>
    </source>
</evidence>
<dbReference type="HAMAP" id="MF_00049_B">
    <property type="entry name" value="Leu_tRNA_synth_B"/>
    <property type="match status" value="1"/>
</dbReference>
<dbReference type="InterPro" id="IPR001412">
    <property type="entry name" value="aa-tRNA-synth_I_CS"/>
</dbReference>
<proteinExistence type="inferred from homology"/>